<accession>A0A9P8RQK6</accession>
<protein>
    <submittedName>
        <fullName evidence="1">Uncharacterized protein</fullName>
    </submittedName>
</protein>
<reference evidence="1" key="1">
    <citation type="submission" date="2021-03" db="EMBL/GenBank/DDBJ databases">
        <title>Comparative genomics and phylogenomic investigation of the class Geoglossomycetes provide insights into ecological specialization and systematics.</title>
        <authorList>
            <person name="Melie T."/>
            <person name="Pirro S."/>
            <person name="Miller A.N."/>
            <person name="Quandt A."/>
        </authorList>
    </citation>
    <scope>NUCLEOTIDE SEQUENCE</scope>
    <source>
        <strain evidence="1">CAQ_001_2017</strain>
    </source>
</reference>
<gene>
    <name evidence="1" type="ORF">GP486_003860</name>
</gene>
<evidence type="ECO:0000313" key="2">
    <source>
        <dbReference type="Proteomes" id="UP000750711"/>
    </source>
</evidence>
<dbReference type="GO" id="GO:0003723">
    <property type="term" value="F:RNA binding"/>
    <property type="evidence" value="ECO:0007669"/>
    <property type="project" value="InterPro"/>
</dbReference>
<organism evidence="1 2">
    <name type="scientific">Trichoglossum hirsutum</name>
    <dbReference type="NCBI Taxonomy" id="265104"/>
    <lineage>
        <taxon>Eukaryota</taxon>
        <taxon>Fungi</taxon>
        <taxon>Dikarya</taxon>
        <taxon>Ascomycota</taxon>
        <taxon>Pezizomycotina</taxon>
        <taxon>Geoglossomycetes</taxon>
        <taxon>Geoglossales</taxon>
        <taxon>Geoglossaceae</taxon>
        <taxon>Trichoglossum</taxon>
    </lineage>
</organism>
<dbReference type="PANTHER" id="PTHR12732:SF8">
    <property type="entry name" value="NUCLEAR MRNA EXPORT PROTEIN THP1"/>
    <property type="match status" value="1"/>
</dbReference>
<comment type="caution">
    <text evidence="1">The sequence shown here is derived from an EMBL/GenBank/DDBJ whole genome shotgun (WGS) entry which is preliminary data.</text>
</comment>
<dbReference type="Proteomes" id="UP000750711">
    <property type="component" value="Unassembled WGS sequence"/>
</dbReference>
<sequence>MSTPTIDRFLVAIADFLRTKNAVQIQDYLRVEPPVPEIYHTLGAEVRQFYPAETEQAHLLEQKCNSLLPEIEDRPDPIEGGSWPGFVEFMKSYLEFWRDVNFENLVDTHELLSGLVNQCITALSNPSMGTVLLPTTKSLSIAISKLAITLDKRPDLTAHWFQRQAFMAGDDETVVKQTMVESTAELLQRAFTICLIDRSTSATERLAGKKTGIYTIANIVLKLLFQVSPGHGKYG</sequence>
<evidence type="ECO:0000313" key="1">
    <source>
        <dbReference type="EMBL" id="KAH0559621.1"/>
    </source>
</evidence>
<keyword evidence="2" id="KW-1185">Reference proteome</keyword>
<dbReference type="EMBL" id="JAGHQM010000555">
    <property type="protein sequence ID" value="KAH0559621.1"/>
    <property type="molecule type" value="Genomic_DNA"/>
</dbReference>
<proteinExistence type="predicted"/>
<dbReference type="PANTHER" id="PTHR12732">
    <property type="entry name" value="UNCHARACTERIZED PROTEASOME COMPONENT REGION PCI-CONTAINING"/>
    <property type="match status" value="1"/>
</dbReference>
<dbReference type="AlphaFoldDB" id="A0A9P8RQK6"/>
<name>A0A9P8RQK6_9PEZI</name>
<dbReference type="GO" id="GO:0003690">
    <property type="term" value="F:double-stranded DNA binding"/>
    <property type="evidence" value="ECO:0007669"/>
    <property type="project" value="InterPro"/>
</dbReference>
<dbReference type="InterPro" id="IPR045114">
    <property type="entry name" value="Csn12-like"/>
</dbReference>